<dbReference type="SMART" id="SM00906">
    <property type="entry name" value="Fungal_trans"/>
    <property type="match status" value="1"/>
</dbReference>
<evidence type="ECO:0000259" key="4">
    <source>
        <dbReference type="PROSITE" id="PS50048"/>
    </source>
</evidence>
<feature type="compositionally biased region" description="Polar residues" evidence="3">
    <location>
        <begin position="140"/>
        <end position="151"/>
    </location>
</feature>
<dbReference type="PROSITE" id="PS50048">
    <property type="entry name" value="ZN2_CY6_FUNGAL_2"/>
    <property type="match status" value="1"/>
</dbReference>
<feature type="region of interest" description="Disordered" evidence="3">
    <location>
        <begin position="112"/>
        <end position="151"/>
    </location>
</feature>
<dbReference type="InterPro" id="IPR007219">
    <property type="entry name" value="XnlR_reg_dom"/>
</dbReference>
<dbReference type="PANTHER" id="PTHR46910">
    <property type="entry name" value="TRANSCRIPTION FACTOR PDR1"/>
    <property type="match status" value="1"/>
</dbReference>
<dbReference type="InterPro" id="IPR036864">
    <property type="entry name" value="Zn2-C6_fun-type_DNA-bd_sf"/>
</dbReference>
<dbReference type="CDD" id="cd12148">
    <property type="entry name" value="fungal_TF_MHR"/>
    <property type="match status" value="1"/>
</dbReference>
<dbReference type="InterPro" id="IPR050987">
    <property type="entry name" value="AtrR-like"/>
</dbReference>
<dbReference type="Pfam" id="PF04082">
    <property type="entry name" value="Fungal_trans"/>
    <property type="match status" value="1"/>
</dbReference>
<dbReference type="OrthoDB" id="103819at2759"/>
<dbReference type="InterPro" id="IPR001138">
    <property type="entry name" value="Zn2Cys6_DnaBD"/>
</dbReference>
<evidence type="ECO:0000313" key="5">
    <source>
        <dbReference type="EMBL" id="KAH7367688.1"/>
    </source>
</evidence>
<dbReference type="GO" id="GO:0000981">
    <property type="term" value="F:DNA-binding transcription factor activity, RNA polymerase II-specific"/>
    <property type="evidence" value="ECO:0007669"/>
    <property type="project" value="InterPro"/>
</dbReference>
<dbReference type="Proteomes" id="UP000813385">
    <property type="component" value="Unassembled WGS sequence"/>
</dbReference>
<dbReference type="GO" id="GO:0006351">
    <property type="term" value="P:DNA-templated transcription"/>
    <property type="evidence" value="ECO:0007669"/>
    <property type="project" value="InterPro"/>
</dbReference>
<dbReference type="Pfam" id="PF00172">
    <property type="entry name" value="Zn_clus"/>
    <property type="match status" value="1"/>
</dbReference>
<dbReference type="CDD" id="cd00067">
    <property type="entry name" value="GAL4"/>
    <property type="match status" value="1"/>
</dbReference>
<evidence type="ECO:0000313" key="6">
    <source>
        <dbReference type="Proteomes" id="UP000813385"/>
    </source>
</evidence>
<dbReference type="GO" id="GO:0008270">
    <property type="term" value="F:zinc ion binding"/>
    <property type="evidence" value="ECO:0007669"/>
    <property type="project" value="InterPro"/>
</dbReference>
<dbReference type="AlphaFoldDB" id="A0A8K0TJS5"/>
<keyword evidence="6" id="KW-1185">Reference proteome</keyword>
<keyword evidence="2" id="KW-0539">Nucleus</keyword>
<evidence type="ECO:0000256" key="1">
    <source>
        <dbReference type="ARBA" id="ARBA00022723"/>
    </source>
</evidence>
<protein>
    <recommendedName>
        <fullName evidence="4">Zn(2)-C6 fungal-type domain-containing protein</fullName>
    </recommendedName>
</protein>
<dbReference type="Gene3D" id="4.10.240.10">
    <property type="entry name" value="Zn(2)-C6 fungal-type DNA-binding domain"/>
    <property type="match status" value="1"/>
</dbReference>
<dbReference type="SMART" id="SM00066">
    <property type="entry name" value="GAL4"/>
    <property type="match status" value="1"/>
</dbReference>
<evidence type="ECO:0000256" key="3">
    <source>
        <dbReference type="SAM" id="MobiDB-lite"/>
    </source>
</evidence>
<feature type="compositionally biased region" description="Polar residues" evidence="3">
    <location>
        <begin position="112"/>
        <end position="130"/>
    </location>
</feature>
<sequence length="707" mass="78217">MASSLSGESGESDIEGEAQQSHQRPETNQPGLQQRIIRLACQSCRQRKIACDRKVPCSNCSKAGLSCNYEPRKRSTVKAQRIHITSQYEKKIDTIQEQTNQIVKLLSRLTANDASPAGSSHPSMNPTFSRAASEAVQAPSPCSTTSAAIPSQAQFEGESSLSAHTAFANSLIERAVSTAPLETFSPEMASTLEALQQLLESHKVESNAYETTYRLARPDPHAVPSLEENPMPPIQSVMAVLQLMKTNPQFEDVGFHMYMKAEDFIGYTRKVYFPGGGYSAADFIIVNGGLIDVFLRSILLEEDESKREVLRQHMTICEANLETALSRLPIHMPNTIDYCLALLVGVNHCMKSSKASAAWALVTTAMQMCISAGYHRASSSKNDTPLIRKQKSWIFWSLYSTEKGLSLRLGRSSSVSDYDITLPLPDLEQVDCKPYYSCTIRWIKLSSIQGRVYKMLYSPAALSEPQASRSAWALSLAAEAKALYTNGEVGYSTESETNSAWKTRTGHQVELVFFSEEVLFLSILTLILKAMPPDDGTSTNFSAECISTARTGLQRHQQFIECIGLEKGHYIDIYVNWTILYNPFVPFIVVFCHLIEAGDPSDLALLDGFVRSLESAQHFSAATARMYRQSKMFHDAALQYTDIMASRRAAPQDNSFEEFDAYIQSLGMPPLGAMGNPGNESLFHNLDIDQGMDILQSVPDVSSLGRL</sequence>
<keyword evidence="1" id="KW-0479">Metal-binding</keyword>
<feature type="region of interest" description="Disordered" evidence="3">
    <location>
        <begin position="1"/>
        <end position="31"/>
    </location>
</feature>
<dbReference type="EMBL" id="JAGPXD010000002">
    <property type="protein sequence ID" value="KAH7367688.1"/>
    <property type="molecule type" value="Genomic_DNA"/>
</dbReference>
<evidence type="ECO:0000256" key="2">
    <source>
        <dbReference type="ARBA" id="ARBA00023242"/>
    </source>
</evidence>
<reference evidence="5" key="1">
    <citation type="journal article" date="2021" name="Nat. Commun.">
        <title>Genetic determinants of endophytism in the Arabidopsis root mycobiome.</title>
        <authorList>
            <person name="Mesny F."/>
            <person name="Miyauchi S."/>
            <person name="Thiergart T."/>
            <person name="Pickel B."/>
            <person name="Atanasova L."/>
            <person name="Karlsson M."/>
            <person name="Huettel B."/>
            <person name="Barry K.W."/>
            <person name="Haridas S."/>
            <person name="Chen C."/>
            <person name="Bauer D."/>
            <person name="Andreopoulos W."/>
            <person name="Pangilinan J."/>
            <person name="LaButti K."/>
            <person name="Riley R."/>
            <person name="Lipzen A."/>
            <person name="Clum A."/>
            <person name="Drula E."/>
            <person name="Henrissat B."/>
            <person name="Kohler A."/>
            <person name="Grigoriev I.V."/>
            <person name="Martin F.M."/>
            <person name="Hacquard S."/>
        </authorList>
    </citation>
    <scope>NUCLEOTIDE SEQUENCE</scope>
    <source>
        <strain evidence="5">MPI-CAGE-AT-0016</strain>
    </source>
</reference>
<dbReference type="PROSITE" id="PS00463">
    <property type="entry name" value="ZN2_CY6_FUNGAL_1"/>
    <property type="match status" value="1"/>
</dbReference>
<dbReference type="SUPFAM" id="SSF57701">
    <property type="entry name" value="Zn2/Cys6 DNA-binding domain"/>
    <property type="match status" value="1"/>
</dbReference>
<accession>A0A8K0TJS5</accession>
<feature type="compositionally biased region" description="Polar residues" evidence="3">
    <location>
        <begin position="18"/>
        <end position="31"/>
    </location>
</feature>
<gene>
    <name evidence="5" type="ORF">B0T11DRAFT_275816</name>
</gene>
<feature type="domain" description="Zn(2)-C6 fungal-type" evidence="4">
    <location>
        <begin position="40"/>
        <end position="69"/>
    </location>
</feature>
<dbReference type="GO" id="GO:0003677">
    <property type="term" value="F:DNA binding"/>
    <property type="evidence" value="ECO:0007669"/>
    <property type="project" value="InterPro"/>
</dbReference>
<organism evidence="5 6">
    <name type="scientific">Plectosphaerella cucumerina</name>
    <dbReference type="NCBI Taxonomy" id="40658"/>
    <lineage>
        <taxon>Eukaryota</taxon>
        <taxon>Fungi</taxon>
        <taxon>Dikarya</taxon>
        <taxon>Ascomycota</taxon>
        <taxon>Pezizomycotina</taxon>
        <taxon>Sordariomycetes</taxon>
        <taxon>Hypocreomycetidae</taxon>
        <taxon>Glomerellales</taxon>
        <taxon>Plectosphaerellaceae</taxon>
        <taxon>Plectosphaerella</taxon>
    </lineage>
</organism>
<comment type="caution">
    <text evidence="5">The sequence shown here is derived from an EMBL/GenBank/DDBJ whole genome shotgun (WGS) entry which is preliminary data.</text>
</comment>
<proteinExistence type="predicted"/>
<name>A0A8K0TJS5_9PEZI</name>
<dbReference type="PANTHER" id="PTHR46910:SF5">
    <property type="entry name" value="ZN(II)2CYS6 TRANSCRIPTION FACTOR (EUROFUNG)"/>
    <property type="match status" value="1"/>
</dbReference>